<comment type="caution">
    <text evidence="14">The sequence shown here is derived from an EMBL/GenBank/DDBJ whole genome shotgun (WGS) entry which is preliminary data.</text>
</comment>
<dbReference type="FunFam" id="1.10.8.60:FF:000010">
    <property type="entry name" value="RuvB-like helicase"/>
    <property type="match status" value="1"/>
</dbReference>
<keyword evidence="8 12" id="KW-0805">Transcription regulation</keyword>
<reference evidence="14 15" key="1">
    <citation type="journal article" date="2023" name="BMC Biotechnol.">
        <title>Vitis rotundifolia cv Carlos genome sequencing.</title>
        <authorList>
            <person name="Huff M."/>
            <person name="Hulse-Kemp A."/>
            <person name="Scheffler B."/>
            <person name="Youngblood R."/>
            <person name="Simpson S."/>
            <person name="Babiker E."/>
            <person name="Staton M."/>
        </authorList>
    </citation>
    <scope>NUCLEOTIDE SEQUENCE [LARGE SCALE GENOMIC DNA]</scope>
    <source>
        <tissue evidence="14">Leaf</tissue>
    </source>
</reference>
<keyword evidence="3 12" id="KW-0547">Nucleotide-binding</keyword>
<evidence type="ECO:0000256" key="8">
    <source>
        <dbReference type="ARBA" id="ARBA00023015"/>
    </source>
</evidence>
<evidence type="ECO:0000256" key="2">
    <source>
        <dbReference type="ARBA" id="ARBA00007519"/>
    </source>
</evidence>
<dbReference type="SUPFAM" id="SSF52540">
    <property type="entry name" value="P-loop containing nucleoside triphosphate hydrolases"/>
    <property type="match status" value="1"/>
</dbReference>
<comment type="similarity">
    <text evidence="2 12">Belongs to the RuvB family.</text>
</comment>
<accession>A0AA38YHC7</accession>
<keyword evidence="10" id="KW-0234">DNA repair</keyword>
<evidence type="ECO:0000256" key="4">
    <source>
        <dbReference type="ARBA" id="ARBA00022763"/>
    </source>
</evidence>
<comment type="catalytic activity">
    <reaction evidence="12">
        <text>ATP + H2O = ADP + phosphate + H(+)</text>
        <dbReference type="Rhea" id="RHEA:13065"/>
        <dbReference type="ChEBI" id="CHEBI:15377"/>
        <dbReference type="ChEBI" id="CHEBI:15378"/>
        <dbReference type="ChEBI" id="CHEBI:30616"/>
        <dbReference type="ChEBI" id="CHEBI:43474"/>
        <dbReference type="ChEBI" id="CHEBI:456216"/>
        <dbReference type="EC" id="3.6.4.12"/>
    </reaction>
</comment>
<evidence type="ECO:0000256" key="5">
    <source>
        <dbReference type="ARBA" id="ARBA00022801"/>
    </source>
</evidence>
<dbReference type="AlphaFoldDB" id="A0AA38YHC7"/>
<dbReference type="GO" id="GO:0005634">
    <property type="term" value="C:nucleus"/>
    <property type="evidence" value="ECO:0007669"/>
    <property type="project" value="UniProtKB-SubCell"/>
</dbReference>
<evidence type="ECO:0000256" key="6">
    <source>
        <dbReference type="ARBA" id="ARBA00022806"/>
    </source>
</evidence>
<dbReference type="GO" id="GO:0003678">
    <property type="term" value="F:DNA helicase activity"/>
    <property type="evidence" value="ECO:0007669"/>
    <property type="project" value="UniProtKB-EC"/>
</dbReference>
<keyword evidence="11 12" id="KW-0539">Nucleus</keyword>
<sequence>MAELKLSESRDLTRIERIGAHSHIRGLGLDSTLEPRAVSEGMVGQTSARKAAGVILQMIKEGKIAGRAVLLAGQPGTGKTAIAMGIAKSLGQETPFAMIAGSELFSLEMSKTEALMQAFRKAIGVRIKEETEVIEGEVVEVQIDRPAVSGAASKTGKLTLKTTEMETVYDLGAKMIEALGKEKVQSGDVIAIDKASGKITKLGRSFSRSRDYDAMGPQTKFLQCPDGELQKRKEVVHCVTLHEIDVINSRTQGFLALFTGDTGEIRAEVREQIDTKVAEWREEGKAEIVPGVLFIDENEMSPILVVATNRGITTIRGTNYKSPHGIPIDLLDRLLIISTQPYSEDEIRKILDIRCQEEDVEMSEEAKVLLTKIGVETSLRYAIHLITAAALACQKRKGKIVEMEDISRVYQLFLDVKRSTQYLMEYQNQYMFNEVPTGEGDDDESTAMLS</sequence>
<evidence type="ECO:0000313" key="14">
    <source>
        <dbReference type="EMBL" id="KAJ9670458.1"/>
    </source>
</evidence>
<dbReference type="InterPro" id="IPR010339">
    <property type="entry name" value="TIP49_P-loop"/>
</dbReference>
<dbReference type="Pfam" id="PF17856">
    <property type="entry name" value="TIP49_C"/>
    <property type="match status" value="1"/>
</dbReference>
<dbReference type="InterPro" id="IPR042487">
    <property type="entry name" value="RuvBL1/2_DNA/RNA_bd_dom"/>
</dbReference>
<dbReference type="PANTHER" id="PTHR11093">
    <property type="entry name" value="RUVB-RELATED REPTIN AND PONTIN"/>
    <property type="match status" value="1"/>
</dbReference>
<dbReference type="GO" id="GO:0016787">
    <property type="term" value="F:hydrolase activity"/>
    <property type="evidence" value="ECO:0007669"/>
    <property type="project" value="UniProtKB-KW"/>
</dbReference>
<dbReference type="EC" id="3.6.4.12" evidence="12"/>
<dbReference type="Pfam" id="PF06068">
    <property type="entry name" value="TIP49"/>
    <property type="match status" value="1"/>
</dbReference>
<dbReference type="EMBL" id="JARBHA010000020">
    <property type="protein sequence ID" value="KAJ9670458.1"/>
    <property type="molecule type" value="Genomic_DNA"/>
</dbReference>
<evidence type="ECO:0000256" key="1">
    <source>
        <dbReference type="ARBA" id="ARBA00004123"/>
    </source>
</evidence>
<evidence type="ECO:0000256" key="9">
    <source>
        <dbReference type="ARBA" id="ARBA00023163"/>
    </source>
</evidence>
<evidence type="ECO:0000256" key="3">
    <source>
        <dbReference type="ARBA" id="ARBA00022741"/>
    </source>
</evidence>
<feature type="domain" description="AAA+ ATPase" evidence="13">
    <location>
        <begin position="65"/>
        <end position="341"/>
    </location>
</feature>
<evidence type="ECO:0000256" key="10">
    <source>
        <dbReference type="ARBA" id="ARBA00023204"/>
    </source>
</evidence>
<dbReference type="Gene3D" id="2.40.50.360">
    <property type="entry name" value="RuvB-like helicase, domain II"/>
    <property type="match status" value="1"/>
</dbReference>
<evidence type="ECO:0000256" key="12">
    <source>
        <dbReference type="RuleBase" id="RU363048"/>
    </source>
</evidence>
<evidence type="ECO:0000313" key="15">
    <source>
        <dbReference type="Proteomes" id="UP001168098"/>
    </source>
</evidence>
<dbReference type="InterPro" id="IPR027238">
    <property type="entry name" value="RuvB-like"/>
</dbReference>
<dbReference type="Gene3D" id="1.10.8.60">
    <property type="match status" value="1"/>
</dbReference>
<dbReference type="GO" id="GO:0005524">
    <property type="term" value="F:ATP binding"/>
    <property type="evidence" value="ECO:0007669"/>
    <property type="project" value="UniProtKB-KW"/>
</dbReference>
<dbReference type="InterPro" id="IPR003593">
    <property type="entry name" value="AAA+_ATPase"/>
</dbReference>
<gene>
    <name evidence="14" type="ORF">PVL29_026783</name>
</gene>
<keyword evidence="4" id="KW-0227">DNA damage</keyword>
<keyword evidence="15" id="KW-1185">Reference proteome</keyword>
<proteinExistence type="inferred from homology"/>
<name>A0AA38YHC7_VITRO</name>
<protein>
    <recommendedName>
        <fullName evidence="12">RuvB-like helicase</fullName>
        <ecNumber evidence="12">3.6.4.12</ecNumber>
    </recommendedName>
</protein>
<comment type="subcellular location">
    <subcellularLocation>
        <location evidence="1">Nucleus</location>
    </subcellularLocation>
</comment>
<keyword evidence="9 12" id="KW-0804">Transcription</keyword>
<dbReference type="InterPro" id="IPR041048">
    <property type="entry name" value="RuvB-like_C"/>
</dbReference>
<evidence type="ECO:0000256" key="11">
    <source>
        <dbReference type="ARBA" id="ARBA00023242"/>
    </source>
</evidence>
<dbReference type="Gene3D" id="3.40.50.300">
    <property type="entry name" value="P-loop containing nucleotide triphosphate hydrolases"/>
    <property type="match status" value="1"/>
</dbReference>
<dbReference type="Proteomes" id="UP001168098">
    <property type="component" value="Unassembled WGS sequence"/>
</dbReference>
<dbReference type="FunFam" id="3.40.50.300:FF:002221">
    <property type="entry name" value="RuvB-like 2"/>
    <property type="match status" value="2"/>
</dbReference>
<dbReference type="InterPro" id="IPR027417">
    <property type="entry name" value="P-loop_NTPase"/>
</dbReference>
<evidence type="ECO:0000259" key="13">
    <source>
        <dbReference type="SMART" id="SM00382"/>
    </source>
</evidence>
<dbReference type="SMART" id="SM00382">
    <property type="entry name" value="AAA"/>
    <property type="match status" value="1"/>
</dbReference>
<keyword evidence="6 12" id="KW-0347">Helicase</keyword>
<evidence type="ECO:0000256" key="7">
    <source>
        <dbReference type="ARBA" id="ARBA00022840"/>
    </source>
</evidence>
<dbReference type="GO" id="GO:0006281">
    <property type="term" value="P:DNA repair"/>
    <property type="evidence" value="ECO:0007669"/>
    <property type="project" value="UniProtKB-KW"/>
</dbReference>
<dbReference type="FunFam" id="2.40.50.360:FF:000002">
    <property type="entry name" value="RuvB-like helicase"/>
    <property type="match status" value="1"/>
</dbReference>
<keyword evidence="5 12" id="KW-0378">Hydrolase</keyword>
<organism evidence="14 15">
    <name type="scientific">Vitis rotundifolia</name>
    <name type="common">Muscadine grape</name>
    <dbReference type="NCBI Taxonomy" id="103349"/>
    <lineage>
        <taxon>Eukaryota</taxon>
        <taxon>Viridiplantae</taxon>
        <taxon>Streptophyta</taxon>
        <taxon>Embryophyta</taxon>
        <taxon>Tracheophyta</taxon>
        <taxon>Spermatophyta</taxon>
        <taxon>Magnoliopsida</taxon>
        <taxon>eudicotyledons</taxon>
        <taxon>Gunneridae</taxon>
        <taxon>Pentapetalae</taxon>
        <taxon>rosids</taxon>
        <taxon>Vitales</taxon>
        <taxon>Vitaceae</taxon>
        <taxon>Viteae</taxon>
        <taxon>Vitis</taxon>
    </lineage>
</organism>
<keyword evidence="7 12" id="KW-0067">ATP-binding</keyword>